<evidence type="ECO:0000256" key="1">
    <source>
        <dbReference type="ARBA" id="ARBA00004776"/>
    </source>
</evidence>
<dbReference type="PANTHER" id="PTHR43179">
    <property type="entry name" value="RHAMNOSYLTRANSFERASE WBBL"/>
    <property type="match status" value="1"/>
</dbReference>
<sequence length="308" mass="34456">MTTKNRTAPPTVCCIVLAYNGIELTLECLATLRHQDYPHLHLLVVDNASNDGTAEVLRHQAPDVELLEAPENLGYAGGNNLGMRHALANGAELLFLINNDTRLDPHCVTALVEEIQKPPICGAVGPMVYTWDNWEIISSAGGRIDWNAADAVNVGAGEIDRGQYLPRSVDFVNGCGMMVSREAIAKVGLFDEAFFMYWEETDWCTRMRKAGLDVRFQPAAKMQHKAPLTWREQSPMTLYYMGRNRLFFFARHASGMQRIRALYGASRGLMHGILQNRLEGNLAASSAARRALVDGWLGRWGRRHFVFH</sequence>
<evidence type="ECO:0000259" key="5">
    <source>
        <dbReference type="Pfam" id="PF00535"/>
    </source>
</evidence>
<dbReference type="SUPFAM" id="SSF53448">
    <property type="entry name" value="Nucleotide-diphospho-sugar transferases"/>
    <property type="match status" value="1"/>
</dbReference>
<dbReference type="Pfam" id="PF00535">
    <property type="entry name" value="Glycos_transf_2"/>
    <property type="match status" value="1"/>
</dbReference>
<evidence type="ECO:0000313" key="6">
    <source>
        <dbReference type="EMBL" id="HDX33067.1"/>
    </source>
</evidence>
<evidence type="ECO:0000256" key="3">
    <source>
        <dbReference type="ARBA" id="ARBA00022676"/>
    </source>
</evidence>
<comment type="similarity">
    <text evidence="2">Belongs to the glycosyltransferase 2 family.</text>
</comment>
<comment type="caution">
    <text evidence="6">The sequence shown here is derived from an EMBL/GenBank/DDBJ whole genome shotgun (WGS) entry which is preliminary data.</text>
</comment>
<dbReference type="InterPro" id="IPR001173">
    <property type="entry name" value="Glyco_trans_2-like"/>
</dbReference>
<dbReference type="AlphaFoldDB" id="A0A7C1JUS3"/>
<proteinExistence type="inferred from homology"/>
<reference evidence="6" key="1">
    <citation type="journal article" date="2020" name="mSystems">
        <title>Genome- and Community-Level Interaction Insights into Carbon Utilization and Element Cycling Functions of Hydrothermarchaeota in Hydrothermal Sediment.</title>
        <authorList>
            <person name="Zhou Z."/>
            <person name="Liu Y."/>
            <person name="Xu W."/>
            <person name="Pan J."/>
            <person name="Luo Z.H."/>
            <person name="Li M."/>
        </authorList>
    </citation>
    <scope>NUCLEOTIDE SEQUENCE [LARGE SCALE GENOMIC DNA]</scope>
    <source>
        <strain evidence="6">SpSt-289</strain>
    </source>
</reference>
<keyword evidence="3" id="KW-0328">Glycosyltransferase</keyword>
<dbReference type="Gene3D" id="3.90.550.10">
    <property type="entry name" value="Spore Coat Polysaccharide Biosynthesis Protein SpsA, Chain A"/>
    <property type="match status" value="1"/>
</dbReference>
<gene>
    <name evidence="6" type="ORF">ENQ20_16505</name>
</gene>
<evidence type="ECO:0000256" key="2">
    <source>
        <dbReference type="ARBA" id="ARBA00006739"/>
    </source>
</evidence>
<name>A0A7C1JUS3_9CHLR</name>
<dbReference type="EMBL" id="DSMG01000171">
    <property type="protein sequence ID" value="HDX33067.1"/>
    <property type="molecule type" value="Genomic_DNA"/>
</dbReference>
<evidence type="ECO:0000256" key="4">
    <source>
        <dbReference type="ARBA" id="ARBA00022679"/>
    </source>
</evidence>
<organism evidence="6">
    <name type="scientific">Caldilinea aerophila</name>
    <dbReference type="NCBI Taxonomy" id="133453"/>
    <lineage>
        <taxon>Bacteria</taxon>
        <taxon>Bacillati</taxon>
        <taxon>Chloroflexota</taxon>
        <taxon>Caldilineae</taxon>
        <taxon>Caldilineales</taxon>
        <taxon>Caldilineaceae</taxon>
        <taxon>Caldilinea</taxon>
    </lineage>
</organism>
<protein>
    <submittedName>
        <fullName evidence="6">Glycosyltransferase family 2 protein</fullName>
    </submittedName>
</protein>
<dbReference type="CDD" id="cd04186">
    <property type="entry name" value="GT_2_like_c"/>
    <property type="match status" value="1"/>
</dbReference>
<feature type="domain" description="Glycosyltransferase 2-like" evidence="5">
    <location>
        <begin position="14"/>
        <end position="187"/>
    </location>
</feature>
<dbReference type="InterPro" id="IPR029044">
    <property type="entry name" value="Nucleotide-diphossugar_trans"/>
</dbReference>
<accession>A0A7C1JUS3</accession>
<comment type="pathway">
    <text evidence="1">Cell wall biogenesis; cell wall polysaccharide biosynthesis.</text>
</comment>
<dbReference type="PANTHER" id="PTHR43179:SF12">
    <property type="entry name" value="GALACTOFURANOSYLTRANSFERASE GLFT2"/>
    <property type="match status" value="1"/>
</dbReference>
<keyword evidence="4 6" id="KW-0808">Transferase</keyword>
<dbReference type="GO" id="GO:0016757">
    <property type="term" value="F:glycosyltransferase activity"/>
    <property type="evidence" value="ECO:0007669"/>
    <property type="project" value="UniProtKB-KW"/>
</dbReference>